<comment type="cofactor">
    <cofactor evidence="13">
        <name>Mg(2+)</name>
        <dbReference type="ChEBI" id="CHEBI:18420"/>
    </cofactor>
    <text evidence="13">Binds 2 Mg(2+) ion per subunit.</text>
</comment>
<protein>
    <recommendedName>
        <fullName evidence="13 14">Crossover junction endodeoxyribonuclease RuvC</fullName>
        <ecNumber evidence="13 14">3.1.21.10</ecNumber>
    </recommendedName>
    <alternativeName>
        <fullName evidence="13">Holliday junction nuclease RuvC</fullName>
    </alternativeName>
    <alternativeName>
        <fullName evidence="13">Holliday junction resolvase RuvC</fullName>
    </alternativeName>
</protein>
<dbReference type="InterPro" id="IPR036397">
    <property type="entry name" value="RNaseH_sf"/>
</dbReference>
<dbReference type="GO" id="GO:0006310">
    <property type="term" value="P:DNA recombination"/>
    <property type="evidence" value="ECO:0007669"/>
    <property type="project" value="UniProtKB-UniRule"/>
</dbReference>
<evidence type="ECO:0000256" key="10">
    <source>
        <dbReference type="ARBA" id="ARBA00023172"/>
    </source>
</evidence>
<evidence type="ECO:0000256" key="6">
    <source>
        <dbReference type="ARBA" id="ARBA00022763"/>
    </source>
</evidence>
<comment type="caution">
    <text evidence="15">The sequence shown here is derived from an EMBL/GenBank/DDBJ whole genome shotgun (WGS) entry which is preliminary data.</text>
</comment>
<evidence type="ECO:0000256" key="12">
    <source>
        <dbReference type="ARBA" id="ARBA00029354"/>
    </source>
</evidence>
<name>A0A9D1H505_9FIRM</name>
<comment type="subunit">
    <text evidence="13">Homodimer which binds Holliday junction (HJ) DNA. The HJ becomes 2-fold symmetrical on binding to RuvC with unstacked arms; it has a different conformation from HJ DNA in complex with RuvA. In the full resolvosome a probable DNA-RuvA(4)-RuvB(12)-RuvC(2) complex forms which resolves the HJ.</text>
</comment>
<dbReference type="NCBIfam" id="NF000711">
    <property type="entry name" value="PRK00039.2-1"/>
    <property type="match status" value="1"/>
</dbReference>
<dbReference type="EC" id="3.1.21.10" evidence="13 14"/>
<feature type="active site" evidence="13">
    <location>
        <position position="7"/>
    </location>
</feature>
<evidence type="ECO:0000256" key="7">
    <source>
        <dbReference type="ARBA" id="ARBA00022801"/>
    </source>
</evidence>
<dbReference type="SUPFAM" id="SSF53098">
    <property type="entry name" value="Ribonuclease H-like"/>
    <property type="match status" value="1"/>
</dbReference>
<dbReference type="NCBIfam" id="TIGR00228">
    <property type="entry name" value="ruvC"/>
    <property type="match status" value="1"/>
</dbReference>
<dbReference type="GO" id="GO:0005737">
    <property type="term" value="C:cytoplasm"/>
    <property type="evidence" value="ECO:0007669"/>
    <property type="project" value="UniProtKB-SubCell"/>
</dbReference>
<reference evidence="15" key="1">
    <citation type="submission" date="2020-10" db="EMBL/GenBank/DDBJ databases">
        <authorList>
            <person name="Gilroy R."/>
        </authorList>
    </citation>
    <scope>NUCLEOTIDE SEQUENCE</scope>
    <source>
        <strain evidence="15">CHK181-108</strain>
    </source>
</reference>
<keyword evidence="5 13" id="KW-0255">Endonuclease</keyword>
<comment type="function">
    <text evidence="13">The RuvA-RuvB-RuvC complex processes Holliday junction (HJ) DNA during genetic recombination and DNA repair. Endonuclease that resolves HJ intermediates. Cleaves cruciform DNA by making single-stranded nicks across the HJ at symmetrical positions within the homologous arms, yielding a 5'-phosphate and a 3'-hydroxyl group; requires a central core of homology in the junction. The consensus cleavage sequence is 5'-(A/T)TT(C/G)-3'. Cleavage occurs on the 3'-side of the TT dinucleotide at the point of strand exchange. HJ branch migration catalyzed by RuvA-RuvB allows RuvC to scan DNA until it finds its consensus sequence, where it cleaves and resolves the cruciform DNA.</text>
</comment>
<feature type="binding site" evidence="13">
    <location>
        <position position="7"/>
    </location>
    <ligand>
        <name>Mg(2+)</name>
        <dbReference type="ChEBI" id="CHEBI:18420"/>
        <label>1</label>
    </ligand>
</feature>
<feature type="active site" evidence="13">
    <location>
        <position position="67"/>
    </location>
</feature>
<comment type="subcellular location">
    <subcellularLocation>
        <location evidence="13">Cytoplasm</location>
    </subcellularLocation>
</comment>
<dbReference type="GO" id="GO:0008821">
    <property type="term" value="F:crossover junction DNA endonuclease activity"/>
    <property type="evidence" value="ECO:0007669"/>
    <property type="project" value="UniProtKB-UniRule"/>
</dbReference>
<evidence type="ECO:0000256" key="8">
    <source>
        <dbReference type="ARBA" id="ARBA00022842"/>
    </source>
</evidence>
<dbReference type="FunFam" id="3.30.420.10:FF:000002">
    <property type="entry name" value="Crossover junction endodeoxyribonuclease RuvC"/>
    <property type="match status" value="1"/>
</dbReference>
<evidence type="ECO:0000256" key="5">
    <source>
        <dbReference type="ARBA" id="ARBA00022759"/>
    </source>
</evidence>
<evidence type="ECO:0000256" key="11">
    <source>
        <dbReference type="ARBA" id="ARBA00023204"/>
    </source>
</evidence>
<organism evidence="15 16">
    <name type="scientific">Candidatus Ornithomonoglobus intestinigallinarum</name>
    <dbReference type="NCBI Taxonomy" id="2840894"/>
    <lineage>
        <taxon>Bacteria</taxon>
        <taxon>Bacillati</taxon>
        <taxon>Bacillota</taxon>
        <taxon>Clostridia</taxon>
        <taxon>Candidatus Ornithomonoglobus</taxon>
    </lineage>
</organism>
<dbReference type="GO" id="GO:0048476">
    <property type="term" value="C:Holliday junction resolvase complex"/>
    <property type="evidence" value="ECO:0007669"/>
    <property type="project" value="UniProtKB-UniRule"/>
</dbReference>
<proteinExistence type="inferred from homology"/>
<sequence>MVIIGIDPGYAIVGIGVVEYRGNKFRTLEYSAITTPAGMPTVERLKKIYTEMTSYLIKYDPDAVAIEELFFNSNQKTAINVAQARGVLLVAAANANVPICEYTPLQVKQAVTGYGRADKKQIQQMVKMLLGLNAIPKPDDAADALAIAICHAHSRKMNNMLGVNGVR</sequence>
<feature type="binding site" evidence="13">
    <location>
        <position position="67"/>
    </location>
    <ligand>
        <name>Mg(2+)</name>
        <dbReference type="ChEBI" id="CHEBI:18420"/>
        <label>2</label>
    </ligand>
</feature>
<evidence type="ECO:0000256" key="1">
    <source>
        <dbReference type="ARBA" id="ARBA00009518"/>
    </source>
</evidence>
<accession>A0A9D1H505</accession>
<keyword evidence="6 13" id="KW-0227">DNA damage</keyword>
<evidence type="ECO:0000256" key="14">
    <source>
        <dbReference type="NCBIfam" id="TIGR00228"/>
    </source>
</evidence>
<keyword evidence="7 13" id="KW-0378">Hydrolase</keyword>
<dbReference type="GO" id="GO:0003677">
    <property type="term" value="F:DNA binding"/>
    <property type="evidence" value="ECO:0007669"/>
    <property type="project" value="UniProtKB-KW"/>
</dbReference>
<dbReference type="Gene3D" id="3.30.420.10">
    <property type="entry name" value="Ribonuclease H-like superfamily/Ribonuclease H"/>
    <property type="match status" value="1"/>
</dbReference>
<dbReference type="Pfam" id="PF02075">
    <property type="entry name" value="RuvC"/>
    <property type="match status" value="1"/>
</dbReference>
<evidence type="ECO:0000256" key="9">
    <source>
        <dbReference type="ARBA" id="ARBA00023125"/>
    </source>
</evidence>
<evidence type="ECO:0000313" key="15">
    <source>
        <dbReference type="EMBL" id="HIT85812.1"/>
    </source>
</evidence>
<dbReference type="GO" id="GO:0000287">
    <property type="term" value="F:magnesium ion binding"/>
    <property type="evidence" value="ECO:0007669"/>
    <property type="project" value="UniProtKB-UniRule"/>
</dbReference>
<dbReference type="PANTHER" id="PTHR30194:SF3">
    <property type="entry name" value="CROSSOVER JUNCTION ENDODEOXYRIBONUCLEASE RUVC"/>
    <property type="match status" value="1"/>
</dbReference>
<evidence type="ECO:0000256" key="4">
    <source>
        <dbReference type="ARBA" id="ARBA00022723"/>
    </source>
</evidence>
<dbReference type="InterPro" id="IPR012337">
    <property type="entry name" value="RNaseH-like_sf"/>
</dbReference>
<dbReference type="EMBL" id="DVLU01000080">
    <property type="protein sequence ID" value="HIT85812.1"/>
    <property type="molecule type" value="Genomic_DNA"/>
</dbReference>
<keyword evidence="3 13" id="KW-0540">Nuclease</keyword>
<dbReference type="PRINTS" id="PR00696">
    <property type="entry name" value="RSOLVASERUVC"/>
</dbReference>
<evidence type="ECO:0000256" key="13">
    <source>
        <dbReference type="HAMAP-Rule" id="MF_00034"/>
    </source>
</evidence>
<dbReference type="InterPro" id="IPR002176">
    <property type="entry name" value="X-over_junc_endoDNase_RuvC"/>
</dbReference>
<feature type="active site" evidence="13">
    <location>
        <position position="140"/>
    </location>
</feature>
<comment type="similarity">
    <text evidence="1 13">Belongs to the RuvC family.</text>
</comment>
<evidence type="ECO:0000256" key="3">
    <source>
        <dbReference type="ARBA" id="ARBA00022722"/>
    </source>
</evidence>
<dbReference type="GO" id="GO:0006281">
    <property type="term" value="P:DNA repair"/>
    <property type="evidence" value="ECO:0007669"/>
    <property type="project" value="UniProtKB-UniRule"/>
</dbReference>
<dbReference type="AlphaFoldDB" id="A0A9D1H505"/>
<keyword evidence="2 13" id="KW-0963">Cytoplasm</keyword>
<evidence type="ECO:0000313" key="16">
    <source>
        <dbReference type="Proteomes" id="UP000824165"/>
    </source>
</evidence>
<dbReference type="CDD" id="cd16962">
    <property type="entry name" value="RuvC"/>
    <property type="match status" value="1"/>
</dbReference>
<keyword evidence="4 13" id="KW-0479">Metal-binding</keyword>
<keyword evidence="10 13" id="KW-0233">DNA recombination</keyword>
<dbReference type="HAMAP" id="MF_00034">
    <property type="entry name" value="RuvC"/>
    <property type="match status" value="1"/>
</dbReference>
<keyword evidence="11 13" id="KW-0234">DNA repair</keyword>
<dbReference type="PROSITE" id="PS01321">
    <property type="entry name" value="RUVC"/>
    <property type="match status" value="1"/>
</dbReference>
<feature type="binding site" evidence="13">
    <location>
        <position position="140"/>
    </location>
    <ligand>
        <name>Mg(2+)</name>
        <dbReference type="ChEBI" id="CHEBI:18420"/>
        <label>1</label>
    </ligand>
</feature>
<reference evidence="15" key="2">
    <citation type="journal article" date="2021" name="PeerJ">
        <title>Extensive microbial diversity within the chicken gut microbiome revealed by metagenomics and culture.</title>
        <authorList>
            <person name="Gilroy R."/>
            <person name="Ravi A."/>
            <person name="Getino M."/>
            <person name="Pursley I."/>
            <person name="Horton D.L."/>
            <person name="Alikhan N.F."/>
            <person name="Baker D."/>
            <person name="Gharbi K."/>
            <person name="Hall N."/>
            <person name="Watson M."/>
            <person name="Adriaenssens E.M."/>
            <person name="Foster-Nyarko E."/>
            <person name="Jarju S."/>
            <person name="Secka A."/>
            <person name="Antonio M."/>
            <person name="Oren A."/>
            <person name="Chaudhuri R.R."/>
            <person name="La Ragione R."/>
            <person name="Hildebrand F."/>
            <person name="Pallen M.J."/>
        </authorList>
    </citation>
    <scope>NUCLEOTIDE SEQUENCE</scope>
    <source>
        <strain evidence="15">CHK181-108</strain>
    </source>
</reference>
<keyword evidence="9 13" id="KW-0238">DNA-binding</keyword>
<keyword evidence="8 13" id="KW-0460">Magnesium</keyword>
<dbReference type="PANTHER" id="PTHR30194">
    <property type="entry name" value="CROSSOVER JUNCTION ENDODEOXYRIBONUCLEASE RUVC"/>
    <property type="match status" value="1"/>
</dbReference>
<gene>
    <name evidence="13 15" type="primary">ruvC</name>
    <name evidence="15" type="ORF">IAA60_07910</name>
</gene>
<evidence type="ECO:0000256" key="2">
    <source>
        <dbReference type="ARBA" id="ARBA00022490"/>
    </source>
</evidence>
<dbReference type="Proteomes" id="UP000824165">
    <property type="component" value="Unassembled WGS sequence"/>
</dbReference>
<dbReference type="InterPro" id="IPR020563">
    <property type="entry name" value="X-over_junc_endoDNase_Mg_BS"/>
</dbReference>
<comment type="catalytic activity">
    <reaction evidence="12 13">
        <text>Endonucleolytic cleavage at a junction such as a reciprocal single-stranded crossover between two homologous DNA duplexes (Holliday junction).</text>
        <dbReference type="EC" id="3.1.21.10"/>
    </reaction>
</comment>